<dbReference type="Proteomes" id="UP001243420">
    <property type="component" value="Chromosome"/>
</dbReference>
<accession>A0ABY8L7H2</accession>
<proteinExistence type="predicted"/>
<evidence type="ECO:0000313" key="5">
    <source>
        <dbReference type="Proteomes" id="UP001243420"/>
    </source>
</evidence>
<evidence type="ECO:0000313" key="4">
    <source>
        <dbReference type="EMBL" id="WGH77209.1"/>
    </source>
</evidence>
<keyword evidence="1 4" id="KW-0489">Methyltransferase</keyword>
<evidence type="ECO:0000256" key="2">
    <source>
        <dbReference type="ARBA" id="ARBA00022679"/>
    </source>
</evidence>
<dbReference type="InterPro" id="IPR050602">
    <property type="entry name" value="Malonyl-ACP_OMT"/>
</dbReference>
<dbReference type="PANTHER" id="PTHR13090">
    <property type="entry name" value="ARGININE-HYDROXYLASE NDUFAF5, MITOCHONDRIAL"/>
    <property type="match status" value="1"/>
</dbReference>
<evidence type="ECO:0000259" key="3">
    <source>
        <dbReference type="Pfam" id="PF08241"/>
    </source>
</evidence>
<evidence type="ECO:0000256" key="1">
    <source>
        <dbReference type="ARBA" id="ARBA00022603"/>
    </source>
</evidence>
<reference evidence="4 5" key="1">
    <citation type="submission" date="2023-04" db="EMBL/GenBank/DDBJ databases">
        <title>Jannaschia ovalis sp. nov., a marine bacterium isolated from sea tidal flat.</title>
        <authorList>
            <person name="Kwon D.Y."/>
            <person name="Kim J.-J."/>
        </authorList>
    </citation>
    <scope>NUCLEOTIDE SEQUENCE [LARGE SCALE GENOMIC DNA]</scope>
    <source>
        <strain evidence="4 5">GRR-S6-38</strain>
    </source>
</reference>
<dbReference type="GO" id="GO:0032259">
    <property type="term" value="P:methylation"/>
    <property type="evidence" value="ECO:0007669"/>
    <property type="project" value="UniProtKB-KW"/>
</dbReference>
<dbReference type="RefSeq" id="WP_279963783.1">
    <property type="nucleotide sequence ID" value="NZ_CP122537.1"/>
</dbReference>
<dbReference type="EMBL" id="CP122537">
    <property type="protein sequence ID" value="WGH77209.1"/>
    <property type="molecule type" value="Genomic_DNA"/>
</dbReference>
<dbReference type="SUPFAM" id="SSF53335">
    <property type="entry name" value="S-adenosyl-L-methionine-dependent methyltransferases"/>
    <property type="match status" value="1"/>
</dbReference>
<feature type="domain" description="Methyltransferase type 11" evidence="3">
    <location>
        <begin position="67"/>
        <end position="114"/>
    </location>
</feature>
<dbReference type="InterPro" id="IPR029063">
    <property type="entry name" value="SAM-dependent_MTases_sf"/>
</dbReference>
<keyword evidence="5" id="KW-1185">Reference proteome</keyword>
<dbReference type="Gene3D" id="3.40.50.150">
    <property type="entry name" value="Vaccinia Virus protein VP39"/>
    <property type="match status" value="1"/>
</dbReference>
<sequence>MSREPLTDRHALALHRARADGTAWFLHEAAMDELEERLKDVNRSFTKPAIVTGQQELWSGFRPGARVVADTDTLALEPEAHDLVIHAMALHWADDPVGQLIQCRRALQPDGLMMVATLGGETLTELRAALAEAEAQVTGGLSPRVGPMGEVRDLGALLQRAGLALPVADVTTQAVRYRDLPHLARDLRAMGESNALAQRHRSTPPRDLFSVANQIYKDAFPDGDGIRATFQTVYLTGWAPSEDQPKPLRPGSAQARLADALGVKELGSEDR</sequence>
<organism evidence="4 5">
    <name type="scientific">Jannaschia ovalis</name>
    <dbReference type="NCBI Taxonomy" id="3038773"/>
    <lineage>
        <taxon>Bacteria</taxon>
        <taxon>Pseudomonadati</taxon>
        <taxon>Pseudomonadota</taxon>
        <taxon>Alphaproteobacteria</taxon>
        <taxon>Rhodobacterales</taxon>
        <taxon>Roseobacteraceae</taxon>
        <taxon>Jannaschia</taxon>
    </lineage>
</organism>
<dbReference type="Pfam" id="PF08241">
    <property type="entry name" value="Methyltransf_11"/>
    <property type="match status" value="1"/>
</dbReference>
<name>A0ABY8L7H2_9RHOB</name>
<dbReference type="PANTHER" id="PTHR13090:SF1">
    <property type="entry name" value="ARGININE-HYDROXYLASE NDUFAF5, MITOCHONDRIAL"/>
    <property type="match status" value="1"/>
</dbReference>
<dbReference type="InterPro" id="IPR013216">
    <property type="entry name" value="Methyltransf_11"/>
</dbReference>
<keyword evidence="2" id="KW-0808">Transferase</keyword>
<protein>
    <submittedName>
        <fullName evidence="4">Methyltransferase domain-containing protein</fullName>
    </submittedName>
</protein>
<gene>
    <name evidence="4" type="ORF">P8627_09080</name>
</gene>
<dbReference type="GO" id="GO:0008168">
    <property type="term" value="F:methyltransferase activity"/>
    <property type="evidence" value="ECO:0007669"/>
    <property type="project" value="UniProtKB-KW"/>
</dbReference>